<proteinExistence type="predicted"/>
<dbReference type="Proteomes" id="UP000054985">
    <property type="component" value="Unassembled WGS sequence"/>
</dbReference>
<dbReference type="Pfam" id="PF00226">
    <property type="entry name" value="DnaJ"/>
    <property type="match status" value="1"/>
</dbReference>
<evidence type="ECO:0000313" key="5">
    <source>
        <dbReference type="Proteomes" id="UP000054985"/>
    </source>
</evidence>
<evidence type="ECO:0000313" key="4">
    <source>
        <dbReference type="EMBL" id="STX62197.1"/>
    </source>
</evidence>
<dbReference type="InterPro" id="IPR036869">
    <property type="entry name" value="J_dom_sf"/>
</dbReference>
<dbReference type="AlphaFoldDB" id="A0A378JW02"/>
<accession>A0A378JW02</accession>
<dbReference type="RefSeq" id="WP_028385289.1">
    <property type="nucleotide sequence ID" value="NZ_CAAAJG010000005.1"/>
</dbReference>
<dbReference type="Gene3D" id="1.10.287.110">
    <property type="entry name" value="DnaJ domain"/>
    <property type="match status" value="1"/>
</dbReference>
<keyword evidence="1" id="KW-0143">Chaperone</keyword>
<reference evidence="3 5" key="1">
    <citation type="submission" date="2015-11" db="EMBL/GenBank/DDBJ databases">
        <title>Genomic analysis of 38 Legionella species identifies large and diverse effector repertoires.</title>
        <authorList>
            <person name="Burstein D."/>
            <person name="Amaro F."/>
            <person name="Zusman T."/>
            <person name="Lifshitz Z."/>
            <person name="Cohen O."/>
            <person name="Gilbert J.A."/>
            <person name="Pupko T."/>
            <person name="Shuman H.A."/>
            <person name="Segal G."/>
        </authorList>
    </citation>
    <scope>NUCLEOTIDE SEQUENCE [LARGE SCALE GENOMIC DNA]</scope>
    <source>
        <strain evidence="3 5">ATCC 43877</strain>
    </source>
</reference>
<dbReference type="EMBL" id="UGOG01000001">
    <property type="protein sequence ID" value="STX62197.1"/>
    <property type="molecule type" value="Genomic_DNA"/>
</dbReference>
<gene>
    <name evidence="4" type="primary">dnaJ_3</name>
    <name evidence="3" type="synonym">dnaJ_2</name>
    <name evidence="3" type="ORF">Lmor_2599</name>
    <name evidence="4" type="ORF">NCTC12239_01118</name>
</gene>
<dbReference type="CDD" id="cd06257">
    <property type="entry name" value="DnaJ"/>
    <property type="match status" value="1"/>
</dbReference>
<evidence type="ECO:0000313" key="3">
    <source>
        <dbReference type="EMBL" id="KTD31723.1"/>
    </source>
</evidence>
<feature type="domain" description="J" evidence="2">
    <location>
        <begin position="3"/>
        <end position="72"/>
    </location>
</feature>
<name>A0A378JW02_9GAMM</name>
<sequence length="302" mass="35446">MTTFYDVLGISLNANDEEITNAYHTKSQFFHPIKTQETKEDKKKNKEYISILEQAYTTLIDPLKRAIYDELLHQNESKSYKDSEKWELSYSGSYKFEKRRKLVTYSYVLKSFDEEDNPLEEQPKQLIALDSLFRSLEDFEQLIYDLRDKADINPKYQTLAIEMQELYDGISRKIRSLQFQSEQFNVYDKRYSGVESSILLNTLLECQNDFKRFQNQHQELINSHRGTLRNTPLVREILMCLDALSNILSNIIIFLVNTPKDKGSRLAYYGMFQPPKTKTAEELNELANDIDSHIESMSPGHI</sequence>
<evidence type="ECO:0000259" key="2">
    <source>
        <dbReference type="PROSITE" id="PS50076"/>
    </source>
</evidence>
<dbReference type="PANTHER" id="PTHR44157:SF1">
    <property type="entry name" value="DNAJ HOMOLOG SUBFAMILY C MEMBER 11"/>
    <property type="match status" value="1"/>
</dbReference>
<dbReference type="PRINTS" id="PR00625">
    <property type="entry name" value="JDOMAIN"/>
</dbReference>
<dbReference type="PANTHER" id="PTHR44157">
    <property type="entry name" value="DNAJ HOMOLOG SUBFAMILY C MEMBER 11"/>
    <property type="match status" value="1"/>
</dbReference>
<dbReference type="Proteomes" id="UP000254040">
    <property type="component" value="Unassembled WGS sequence"/>
</dbReference>
<dbReference type="SUPFAM" id="SSF46565">
    <property type="entry name" value="Chaperone J-domain"/>
    <property type="match status" value="1"/>
</dbReference>
<evidence type="ECO:0000313" key="6">
    <source>
        <dbReference type="Proteomes" id="UP000254040"/>
    </source>
</evidence>
<evidence type="ECO:0000256" key="1">
    <source>
        <dbReference type="ARBA" id="ARBA00023186"/>
    </source>
</evidence>
<dbReference type="InterPro" id="IPR052243">
    <property type="entry name" value="Mito_inner_membrane_organizer"/>
</dbReference>
<dbReference type="PROSITE" id="PS50076">
    <property type="entry name" value="DNAJ_2"/>
    <property type="match status" value="1"/>
</dbReference>
<dbReference type="InterPro" id="IPR001623">
    <property type="entry name" value="DnaJ_domain"/>
</dbReference>
<dbReference type="STRING" id="39962.Lmor_2599"/>
<dbReference type="EMBL" id="LNYN01000035">
    <property type="protein sequence ID" value="KTD31723.1"/>
    <property type="molecule type" value="Genomic_DNA"/>
</dbReference>
<keyword evidence="5" id="KW-1185">Reference proteome</keyword>
<protein>
    <submittedName>
        <fullName evidence="4">Molecular chaperone DnaJ</fullName>
    </submittedName>
</protein>
<dbReference type="OrthoDB" id="9779889at2"/>
<organism evidence="4 6">
    <name type="scientific">Legionella moravica</name>
    <dbReference type="NCBI Taxonomy" id="39962"/>
    <lineage>
        <taxon>Bacteria</taxon>
        <taxon>Pseudomonadati</taxon>
        <taxon>Pseudomonadota</taxon>
        <taxon>Gammaproteobacteria</taxon>
        <taxon>Legionellales</taxon>
        <taxon>Legionellaceae</taxon>
        <taxon>Legionella</taxon>
    </lineage>
</organism>
<reference evidence="4 6" key="2">
    <citation type="submission" date="2018-06" db="EMBL/GenBank/DDBJ databases">
        <authorList>
            <consortium name="Pathogen Informatics"/>
            <person name="Doyle S."/>
        </authorList>
    </citation>
    <scope>NUCLEOTIDE SEQUENCE [LARGE SCALE GENOMIC DNA]</scope>
    <source>
        <strain evidence="4 6">NCTC12239</strain>
    </source>
</reference>
<dbReference type="SMART" id="SM00271">
    <property type="entry name" value="DnaJ"/>
    <property type="match status" value="1"/>
</dbReference>